<name>A0A3P6E8G4_BRAOL</name>
<protein>
    <submittedName>
        <fullName evidence="1">Uncharacterized protein</fullName>
    </submittedName>
</protein>
<organism evidence="1">
    <name type="scientific">Brassica oleracea</name>
    <name type="common">Wild cabbage</name>
    <dbReference type="NCBI Taxonomy" id="3712"/>
    <lineage>
        <taxon>Eukaryota</taxon>
        <taxon>Viridiplantae</taxon>
        <taxon>Streptophyta</taxon>
        <taxon>Embryophyta</taxon>
        <taxon>Tracheophyta</taxon>
        <taxon>Spermatophyta</taxon>
        <taxon>Magnoliopsida</taxon>
        <taxon>eudicotyledons</taxon>
        <taxon>Gunneridae</taxon>
        <taxon>Pentapetalae</taxon>
        <taxon>rosids</taxon>
        <taxon>malvids</taxon>
        <taxon>Brassicales</taxon>
        <taxon>Brassicaceae</taxon>
        <taxon>Brassiceae</taxon>
        <taxon>Brassica</taxon>
    </lineage>
</organism>
<gene>
    <name evidence="1" type="ORF">BOLC9T57874H</name>
</gene>
<dbReference type="AlphaFoldDB" id="A0A3P6E8G4"/>
<evidence type="ECO:0000313" key="1">
    <source>
        <dbReference type="EMBL" id="VDD32551.1"/>
    </source>
</evidence>
<reference evidence="1" key="1">
    <citation type="submission" date="2018-11" db="EMBL/GenBank/DDBJ databases">
        <authorList>
            <consortium name="Genoscope - CEA"/>
            <person name="William W."/>
        </authorList>
    </citation>
    <scope>NUCLEOTIDE SEQUENCE</scope>
</reference>
<proteinExistence type="predicted"/>
<sequence length="267" mass="29767">MYCCIMHGRLMDQKILDGNTEVAPVATRVHVNGLKEGLRGLFPLPLIVVTSSWRQEKMTRKMHISFCETPSNVSVNDSELESDVSVYDEFDMVLCQDDSGKSTDTGHLIDKLHGLGSFRPPSTTALSLLLLNILISSRTWLVVPPRMIVLFLSLTPPLVVSKLMNATTPIYSKGKYDEIIREVFFYLKKSRSPSGPQISPSVFHYRMFKGCIGTVPLGRVEPGYGCDLCTLASVLDMIRDGCIKIPKADKMSRESCVCGETLWMRAL</sequence>
<accession>A0A3P6E8G4</accession>
<dbReference type="EMBL" id="LR031875">
    <property type="protein sequence ID" value="VDD32551.1"/>
    <property type="molecule type" value="Genomic_DNA"/>
</dbReference>